<dbReference type="AlphaFoldDB" id="A0A5M6I6F5"/>
<evidence type="ECO:0000313" key="2">
    <source>
        <dbReference type="Proteomes" id="UP000324065"/>
    </source>
</evidence>
<dbReference type="Proteomes" id="UP000324065">
    <property type="component" value="Unassembled WGS sequence"/>
</dbReference>
<name>A0A5M6I6F5_9PROT</name>
<dbReference type="EMBL" id="VWPJ01000029">
    <property type="protein sequence ID" value="KAA5603830.1"/>
    <property type="molecule type" value="Genomic_DNA"/>
</dbReference>
<accession>A0A5M6I6F5</accession>
<dbReference type="RefSeq" id="WP_150063998.1">
    <property type="nucleotide sequence ID" value="NZ_JACHII010000005.1"/>
</dbReference>
<comment type="caution">
    <text evidence="1">The sequence shown here is derived from an EMBL/GenBank/DDBJ whole genome shotgun (WGS) entry which is preliminary data.</text>
</comment>
<keyword evidence="2" id="KW-1185">Reference proteome</keyword>
<protein>
    <submittedName>
        <fullName evidence="1">Uncharacterized protein</fullName>
    </submittedName>
</protein>
<evidence type="ECO:0000313" key="1">
    <source>
        <dbReference type="EMBL" id="KAA5603830.1"/>
    </source>
</evidence>
<sequence length="509" mass="56214">MTDSHELLDDPRADRALNVLRQIDAVALFDLDSALNSAALDNLPPVVALAVALFQFDFRTVQTLLPRVPDPDIQRGVVAAILLDPDTEPDGEADAPASDDSGPSVTPAARHMVFTLLELFDTAAGDVLRGVWPDTWNSPLHRYIHLRMRLHMLPEIDDTFGRQIPKVSLTEGELYCLLRFQIARGDPGVAKIALSRLMGRHRLSGHLFYLHHLLHLGANNATAAKAWLLNAHACRGIDERLDERLYTLFGVEPAAAPSPDRGLRALQAVGHRGAFAVRRGDLRHHSRPDSPDGGPCLAYADEDLRSDIEDLRSALVAAPSPWPVPRIAVTPETRLIGLDKRFLFIAPAKSAVDVGLAASAQTTAPILWVDCWSEIMTNAHKLEPDTDTLDAAFVKRHISFLRSMWSRLEQTQLGVSVGRVVIHVIPDTRIAGVLRLLWPAARFTLCVPHAGVVDALAAGAVDPAWFDRVLQWRTPRHVPRLLWELGLPPKARADAVRNGRHLRHLFYPV</sequence>
<organism evidence="1 2">
    <name type="scientific">Roseospira marina</name>
    <dbReference type="NCBI Taxonomy" id="140057"/>
    <lineage>
        <taxon>Bacteria</taxon>
        <taxon>Pseudomonadati</taxon>
        <taxon>Pseudomonadota</taxon>
        <taxon>Alphaproteobacteria</taxon>
        <taxon>Rhodospirillales</taxon>
        <taxon>Rhodospirillaceae</taxon>
        <taxon>Roseospira</taxon>
    </lineage>
</organism>
<gene>
    <name evidence="1" type="ORF">F1188_18810</name>
</gene>
<proteinExistence type="predicted"/>
<reference evidence="1 2" key="1">
    <citation type="submission" date="2019-09" db="EMBL/GenBank/DDBJ databases">
        <title>Genome sequence of Roseospira marina, one of the more divergent members of the non-sulfur purple photosynthetic bacterial family, the Rhodospirillaceae.</title>
        <authorList>
            <person name="Meyer T."/>
            <person name="Kyndt J."/>
        </authorList>
    </citation>
    <scope>NUCLEOTIDE SEQUENCE [LARGE SCALE GENOMIC DNA]</scope>
    <source>
        <strain evidence="1 2">DSM 15113</strain>
    </source>
</reference>
<dbReference type="OrthoDB" id="7342585at2"/>